<reference evidence="7 8" key="1">
    <citation type="submission" date="2016-10" db="EMBL/GenBank/DDBJ databases">
        <authorList>
            <person name="de Groot N.N."/>
        </authorList>
    </citation>
    <scope>NUCLEOTIDE SEQUENCE [LARGE SCALE GENOMIC DNA]</scope>
    <source>
        <strain evidence="7 8">ATCC BAA-466</strain>
    </source>
</reference>
<dbReference type="PANTHER" id="PTHR37422">
    <property type="entry name" value="TEICHURONIC ACID BIOSYNTHESIS PROTEIN TUAE"/>
    <property type="match status" value="1"/>
</dbReference>
<feature type="transmembrane region" description="Helical" evidence="5">
    <location>
        <begin position="161"/>
        <end position="178"/>
    </location>
</feature>
<dbReference type="GO" id="GO:0016020">
    <property type="term" value="C:membrane"/>
    <property type="evidence" value="ECO:0007669"/>
    <property type="project" value="UniProtKB-SubCell"/>
</dbReference>
<feature type="transmembrane region" description="Helical" evidence="5">
    <location>
        <begin position="20"/>
        <end position="45"/>
    </location>
</feature>
<organism evidence="7 8">
    <name type="scientific">Facklamia miroungae</name>
    <dbReference type="NCBI Taxonomy" id="120956"/>
    <lineage>
        <taxon>Bacteria</taxon>
        <taxon>Bacillati</taxon>
        <taxon>Bacillota</taxon>
        <taxon>Bacilli</taxon>
        <taxon>Lactobacillales</taxon>
        <taxon>Aerococcaceae</taxon>
        <taxon>Facklamia</taxon>
    </lineage>
</organism>
<feature type="transmembrane region" description="Helical" evidence="5">
    <location>
        <begin position="81"/>
        <end position="100"/>
    </location>
</feature>
<keyword evidence="2 5" id="KW-0812">Transmembrane</keyword>
<dbReference type="STRING" id="120956.SAMN05421791_10679"/>
<feature type="transmembrane region" description="Helical" evidence="5">
    <location>
        <begin position="309"/>
        <end position="328"/>
    </location>
</feature>
<keyword evidence="3 5" id="KW-1133">Transmembrane helix</keyword>
<evidence type="ECO:0000259" key="6">
    <source>
        <dbReference type="Pfam" id="PF04932"/>
    </source>
</evidence>
<gene>
    <name evidence="7" type="ORF">SAMN05421791_10679</name>
</gene>
<dbReference type="OrthoDB" id="9806320at2"/>
<dbReference type="EMBL" id="FNCK01000006">
    <property type="protein sequence ID" value="SDG36437.1"/>
    <property type="molecule type" value="Genomic_DNA"/>
</dbReference>
<keyword evidence="8" id="KW-1185">Reference proteome</keyword>
<dbReference type="InterPro" id="IPR007016">
    <property type="entry name" value="O-antigen_ligase-rel_domated"/>
</dbReference>
<dbReference type="Pfam" id="PF04932">
    <property type="entry name" value="Wzy_C"/>
    <property type="match status" value="1"/>
</dbReference>
<evidence type="ECO:0000256" key="5">
    <source>
        <dbReference type="SAM" id="Phobius"/>
    </source>
</evidence>
<dbReference type="GO" id="GO:0016874">
    <property type="term" value="F:ligase activity"/>
    <property type="evidence" value="ECO:0007669"/>
    <property type="project" value="UniProtKB-KW"/>
</dbReference>
<protein>
    <submittedName>
        <fullName evidence="7">O-antigen ligase</fullName>
    </submittedName>
</protein>
<name>A0A1G7TM85_9LACT</name>
<sequence length="390" mass="45250">MASWKELIKSERLEESLFLLMSISVLLPFYIGSAIILVTTLYLIYRHRIDLGQVIRTQSWLFIFLIYCFVVAIYFRNYIGTAVIAILFLIICLFTFYYRSITHQLFLNHLKIFTWGSIPLALMAFVEYAHYVLTHGYDLLYIFKYHNPQTRAEATFFNPNYYGLYIAMVMVMAIYLFAKSKRSLDRWLSLIAIVLNLVCLILTASRWSIPTCIVGIVLMVFFLKPKIAWLIGFALAGGFLTLFIKPDLLPRFTTLAHAFDDRFAIWYTGWQIFLTSPLIGRGPMAYVTFYYLFADQGKMHAHQLLIDTLANYGLVGIMLLVMAFSHYFRKMMDQLFKAETRLEIGLMVSMLITVLFHGMMDVGIFWIQTGYILLAILAVPFSMIEQLAKE</sequence>
<evidence type="ECO:0000256" key="1">
    <source>
        <dbReference type="ARBA" id="ARBA00004141"/>
    </source>
</evidence>
<feature type="transmembrane region" description="Helical" evidence="5">
    <location>
        <begin position="112"/>
        <end position="133"/>
    </location>
</feature>
<evidence type="ECO:0000256" key="2">
    <source>
        <dbReference type="ARBA" id="ARBA00022692"/>
    </source>
</evidence>
<accession>A0A1G7TM85</accession>
<evidence type="ECO:0000256" key="4">
    <source>
        <dbReference type="ARBA" id="ARBA00023136"/>
    </source>
</evidence>
<evidence type="ECO:0000313" key="7">
    <source>
        <dbReference type="EMBL" id="SDG36437.1"/>
    </source>
</evidence>
<dbReference type="AlphaFoldDB" id="A0A1G7TM85"/>
<dbReference type="Proteomes" id="UP000199708">
    <property type="component" value="Unassembled WGS sequence"/>
</dbReference>
<proteinExistence type="predicted"/>
<evidence type="ECO:0000313" key="8">
    <source>
        <dbReference type="Proteomes" id="UP000199708"/>
    </source>
</evidence>
<dbReference type="PANTHER" id="PTHR37422:SF20">
    <property type="entry name" value="O-ANTIGEN POLYMERASE"/>
    <property type="match status" value="1"/>
</dbReference>
<feature type="transmembrane region" description="Helical" evidence="5">
    <location>
        <begin position="190"/>
        <end position="221"/>
    </location>
</feature>
<feature type="transmembrane region" description="Helical" evidence="5">
    <location>
        <begin position="340"/>
        <end position="359"/>
    </location>
</feature>
<dbReference type="InterPro" id="IPR051533">
    <property type="entry name" value="WaaL-like"/>
</dbReference>
<comment type="subcellular location">
    <subcellularLocation>
        <location evidence="1">Membrane</location>
        <topology evidence="1">Multi-pass membrane protein</topology>
    </subcellularLocation>
</comment>
<dbReference type="RefSeq" id="WP_090290088.1">
    <property type="nucleotide sequence ID" value="NZ_FNCK01000006.1"/>
</dbReference>
<evidence type="ECO:0000256" key="3">
    <source>
        <dbReference type="ARBA" id="ARBA00022989"/>
    </source>
</evidence>
<keyword evidence="7" id="KW-0436">Ligase</keyword>
<keyword evidence="4 5" id="KW-0472">Membrane</keyword>
<feature type="transmembrane region" description="Helical" evidence="5">
    <location>
        <begin position="227"/>
        <end position="244"/>
    </location>
</feature>
<feature type="domain" description="O-antigen ligase-related" evidence="6">
    <location>
        <begin position="191"/>
        <end position="321"/>
    </location>
</feature>
<feature type="transmembrane region" description="Helical" evidence="5">
    <location>
        <begin position="265"/>
        <end position="289"/>
    </location>
</feature>
<feature type="transmembrane region" description="Helical" evidence="5">
    <location>
        <begin position="365"/>
        <end position="384"/>
    </location>
</feature>
<feature type="transmembrane region" description="Helical" evidence="5">
    <location>
        <begin position="57"/>
        <end position="75"/>
    </location>
</feature>